<name>A0A1L7T8G3_FUSMA</name>
<dbReference type="GeneID" id="65086610"/>
<comment type="caution">
    <text evidence="1">The sequence shown here is derived from an EMBL/GenBank/DDBJ whole genome shotgun (WGS) entry which is preliminary data.</text>
</comment>
<protein>
    <submittedName>
        <fullName evidence="1">Uncharacterized protein</fullName>
    </submittedName>
</protein>
<sequence length="259" mass="29387">MANAVHALAPYYCITQARCRLCQFILADDELIVAAVGDDRVSCEFSFGRYTTFYDDELNIKLHMCLVGECPLRTKATVCFHARCHESRFYSITPAFLAATHYTYSLSLSEERRRARYIQQALAYNLQHAGLWPRELPTELWTMVAGLLLEDCAALTAQEQLHGCDSAEEYTLDLTQHVYASYVKMDGQSYVKNLRNTARTDVKGESHIILLTPGIYAEENEGKDMFVAEDHLGIRQIVFVSRKHCDELCRSHSSAPGAW</sequence>
<gene>
    <name evidence="1" type="ORF">FMAN_07349</name>
</gene>
<dbReference type="Proteomes" id="UP000184255">
    <property type="component" value="Unassembled WGS sequence"/>
</dbReference>
<dbReference type="VEuPathDB" id="FungiDB:FMAN_07349"/>
<proteinExistence type="predicted"/>
<dbReference type="EMBL" id="FCQH01000005">
    <property type="protein sequence ID" value="CVK92453.1"/>
    <property type="molecule type" value="Genomic_DNA"/>
</dbReference>
<dbReference type="RefSeq" id="XP_041681571.1">
    <property type="nucleotide sequence ID" value="XM_041830960.1"/>
</dbReference>
<evidence type="ECO:0000313" key="2">
    <source>
        <dbReference type="Proteomes" id="UP000184255"/>
    </source>
</evidence>
<keyword evidence="2" id="KW-1185">Reference proteome</keyword>
<accession>A0A1L7T8G3</accession>
<organism evidence="1 2">
    <name type="scientific">Fusarium mangiferae</name>
    <name type="common">Mango malformation disease fungus</name>
    <dbReference type="NCBI Taxonomy" id="192010"/>
    <lineage>
        <taxon>Eukaryota</taxon>
        <taxon>Fungi</taxon>
        <taxon>Dikarya</taxon>
        <taxon>Ascomycota</taxon>
        <taxon>Pezizomycotina</taxon>
        <taxon>Sordariomycetes</taxon>
        <taxon>Hypocreomycetidae</taxon>
        <taxon>Hypocreales</taxon>
        <taxon>Nectriaceae</taxon>
        <taxon>Fusarium</taxon>
        <taxon>Fusarium fujikuroi species complex</taxon>
    </lineage>
</organism>
<evidence type="ECO:0000313" key="1">
    <source>
        <dbReference type="EMBL" id="CVK92453.1"/>
    </source>
</evidence>
<reference evidence="2" key="1">
    <citation type="journal article" date="2016" name="Genome Biol. Evol.">
        <title>Comparative 'omics' of the Fusarium fujikuroi species complex highlights differences in genetic potential and metabolite synthesis.</title>
        <authorList>
            <person name="Niehaus E.-M."/>
            <person name="Muensterkoetter M."/>
            <person name="Proctor R.H."/>
            <person name="Brown D.W."/>
            <person name="Sharon A."/>
            <person name="Idan Y."/>
            <person name="Oren-Young L."/>
            <person name="Sieber C.M."/>
            <person name="Novak O."/>
            <person name="Pencik A."/>
            <person name="Tarkowska D."/>
            <person name="Hromadova K."/>
            <person name="Freeman S."/>
            <person name="Maymon M."/>
            <person name="Elazar M."/>
            <person name="Youssef S.A."/>
            <person name="El-Shabrawy E.S.M."/>
            <person name="Shalaby A.B.A."/>
            <person name="Houterman P."/>
            <person name="Brock N.L."/>
            <person name="Burkhardt I."/>
            <person name="Tsavkelova E.A."/>
            <person name="Dickschat J.S."/>
            <person name="Galuszka P."/>
            <person name="Gueldener U."/>
            <person name="Tudzynski B."/>
        </authorList>
    </citation>
    <scope>NUCLEOTIDE SEQUENCE [LARGE SCALE GENOMIC DNA]</scope>
    <source>
        <strain evidence="2">MRC7560</strain>
    </source>
</reference>
<dbReference type="AlphaFoldDB" id="A0A1L7T8G3"/>